<dbReference type="InterPro" id="IPR011333">
    <property type="entry name" value="SKP1/BTB/POZ_sf"/>
</dbReference>
<gene>
    <name evidence="2" type="ORF">HRR80_008624</name>
</gene>
<organism evidence="2 3">
    <name type="scientific">Exophiala dermatitidis</name>
    <name type="common">Black yeast-like fungus</name>
    <name type="synonym">Wangiella dermatitidis</name>
    <dbReference type="NCBI Taxonomy" id="5970"/>
    <lineage>
        <taxon>Eukaryota</taxon>
        <taxon>Fungi</taxon>
        <taxon>Dikarya</taxon>
        <taxon>Ascomycota</taxon>
        <taxon>Pezizomycotina</taxon>
        <taxon>Eurotiomycetes</taxon>
        <taxon>Chaetothyriomycetidae</taxon>
        <taxon>Chaetothyriales</taxon>
        <taxon>Herpotrichiellaceae</taxon>
        <taxon>Exophiala</taxon>
    </lineage>
</organism>
<dbReference type="EMBL" id="JAJGCB010000026">
    <property type="protein sequence ID" value="KAJ8987250.1"/>
    <property type="molecule type" value="Genomic_DNA"/>
</dbReference>
<feature type="compositionally biased region" description="Basic and acidic residues" evidence="1">
    <location>
        <begin position="67"/>
        <end position="81"/>
    </location>
</feature>
<accession>A0AAN6EP40</accession>
<evidence type="ECO:0000313" key="2">
    <source>
        <dbReference type="EMBL" id="KAJ8987250.1"/>
    </source>
</evidence>
<comment type="caution">
    <text evidence="2">The sequence shown here is derived from an EMBL/GenBank/DDBJ whole genome shotgun (WGS) entry which is preliminary data.</text>
</comment>
<dbReference type="Proteomes" id="UP001161757">
    <property type="component" value="Unassembled WGS sequence"/>
</dbReference>
<evidence type="ECO:0000313" key="3">
    <source>
        <dbReference type="Proteomes" id="UP001161757"/>
    </source>
</evidence>
<name>A0AAN6EP40_EXODE</name>
<sequence length="367" mass="40898">MPSLLDTVFDPSGDVVLLLPKKAPGSTTDTAEAKVQPPDSTEFVGEEDAGIHSPTEEGGVGSPSGTEPRDDREASSERSFDDLEPDDFIEVTVSSKHLALHSRVFRAMFNGNFREKVQPGSQQPIKVPLPEDNPEAMMLILAIVHGFTRKVPRKVSRDMLLQIALLIDKYEIDETLELFTHMWFKTLKRKSDMEKASSLSDWIYISFVTRQEVTFNQLTTRAVNISPVPRGKVALPDFIGDRTEASRLEAIQSYLQVLERFIQTYQGAGAEVQCSNQQHCDDMVLGNLILELTSVGLYPLPRAASVAMSVAELRQVLLEDLHLTSLCLISPPELDYIPVTCDLRQQLDTAIGQIDQRTRGPTLEDLY</sequence>
<dbReference type="Gene3D" id="3.30.710.10">
    <property type="entry name" value="Potassium Channel Kv1.1, Chain A"/>
    <property type="match status" value="1"/>
</dbReference>
<dbReference type="SUPFAM" id="SSF54695">
    <property type="entry name" value="POZ domain"/>
    <property type="match status" value="1"/>
</dbReference>
<proteinExistence type="predicted"/>
<reference evidence="2" key="1">
    <citation type="submission" date="2023-01" db="EMBL/GenBank/DDBJ databases">
        <title>Exophiala dermititidis isolated from Cystic Fibrosis Patient.</title>
        <authorList>
            <person name="Kurbessoian T."/>
            <person name="Crocker A."/>
            <person name="Murante D."/>
            <person name="Hogan D.A."/>
            <person name="Stajich J.E."/>
        </authorList>
    </citation>
    <scope>NUCLEOTIDE SEQUENCE</scope>
    <source>
        <strain evidence="2">Ex8</strain>
    </source>
</reference>
<feature type="region of interest" description="Disordered" evidence="1">
    <location>
        <begin position="19"/>
        <end position="81"/>
    </location>
</feature>
<dbReference type="AlphaFoldDB" id="A0AAN6EP40"/>
<evidence type="ECO:0000256" key="1">
    <source>
        <dbReference type="SAM" id="MobiDB-lite"/>
    </source>
</evidence>
<protein>
    <recommendedName>
        <fullName evidence="4">BTB domain-containing protein</fullName>
    </recommendedName>
</protein>
<evidence type="ECO:0008006" key="4">
    <source>
        <dbReference type="Google" id="ProtNLM"/>
    </source>
</evidence>